<dbReference type="EMBL" id="VSRR010049168">
    <property type="protein sequence ID" value="MPC78713.1"/>
    <property type="molecule type" value="Genomic_DNA"/>
</dbReference>
<keyword evidence="2" id="KW-1185">Reference proteome</keyword>
<gene>
    <name evidence="1" type="ORF">E2C01_073209</name>
</gene>
<organism evidence="1 2">
    <name type="scientific">Portunus trituberculatus</name>
    <name type="common">Swimming crab</name>
    <name type="synonym">Neptunus trituberculatus</name>
    <dbReference type="NCBI Taxonomy" id="210409"/>
    <lineage>
        <taxon>Eukaryota</taxon>
        <taxon>Metazoa</taxon>
        <taxon>Ecdysozoa</taxon>
        <taxon>Arthropoda</taxon>
        <taxon>Crustacea</taxon>
        <taxon>Multicrustacea</taxon>
        <taxon>Malacostraca</taxon>
        <taxon>Eumalacostraca</taxon>
        <taxon>Eucarida</taxon>
        <taxon>Decapoda</taxon>
        <taxon>Pleocyemata</taxon>
        <taxon>Brachyura</taxon>
        <taxon>Eubrachyura</taxon>
        <taxon>Portunoidea</taxon>
        <taxon>Portunidae</taxon>
        <taxon>Portuninae</taxon>
        <taxon>Portunus</taxon>
    </lineage>
</organism>
<dbReference type="AlphaFoldDB" id="A0A5B7I8U0"/>
<sequence>MSSMKVLFEQRRRECSGGRGLALLRWLTQEPNRTGGRVQILLGR</sequence>
<name>A0A5B7I8U0_PORTR</name>
<evidence type="ECO:0000313" key="1">
    <source>
        <dbReference type="EMBL" id="MPC78713.1"/>
    </source>
</evidence>
<reference evidence="1 2" key="1">
    <citation type="submission" date="2019-05" db="EMBL/GenBank/DDBJ databases">
        <title>Another draft genome of Portunus trituberculatus and its Hox gene families provides insights of decapod evolution.</title>
        <authorList>
            <person name="Jeong J.-H."/>
            <person name="Song I."/>
            <person name="Kim S."/>
            <person name="Choi T."/>
            <person name="Kim D."/>
            <person name="Ryu S."/>
            <person name="Kim W."/>
        </authorList>
    </citation>
    <scope>NUCLEOTIDE SEQUENCE [LARGE SCALE GENOMIC DNA]</scope>
    <source>
        <tissue evidence="1">Muscle</tissue>
    </source>
</reference>
<dbReference type="Proteomes" id="UP000324222">
    <property type="component" value="Unassembled WGS sequence"/>
</dbReference>
<accession>A0A5B7I8U0</accession>
<evidence type="ECO:0000313" key="2">
    <source>
        <dbReference type="Proteomes" id="UP000324222"/>
    </source>
</evidence>
<proteinExistence type="predicted"/>
<protein>
    <submittedName>
        <fullName evidence="1">Uncharacterized protein</fullName>
    </submittedName>
</protein>
<comment type="caution">
    <text evidence="1">The sequence shown here is derived from an EMBL/GenBank/DDBJ whole genome shotgun (WGS) entry which is preliminary data.</text>
</comment>